<evidence type="ECO:0000256" key="1">
    <source>
        <dbReference type="ARBA" id="ARBA00006484"/>
    </source>
</evidence>
<dbReference type="InterPro" id="IPR036291">
    <property type="entry name" value="NAD(P)-bd_dom_sf"/>
</dbReference>
<keyword evidence="5" id="KW-1185">Reference proteome</keyword>
<sequence>MSRTGQSGVSVVTGGTAGVGLALARQLAERGEQVVVCGRDAGRLAAADALTGIEAVRCDLAVESDVTALADRLRTKGGIRLLVNNAAVQYEYQVTERSPAELLRDTTTEIGANLTGPVTLTALALPLMAHGGTIVNITSALALTPKRSAPVYCATKAALRNYTTALRYQLADDERRIQVTEAMLPLVDTAMTAGRGSGKLSPEQTATELLRGLDRNRPVVRVGKIRVLAALHRLSPALVARLLRDG</sequence>
<organism evidence="4 5">
    <name type="scientific">Myceligenerans indicum</name>
    <dbReference type="NCBI Taxonomy" id="2593663"/>
    <lineage>
        <taxon>Bacteria</taxon>
        <taxon>Bacillati</taxon>
        <taxon>Actinomycetota</taxon>
        <taxon>Actinomycetes</taxon>
        <taxon>Micrococcales</taxon>
        <taxon>Promicromonosporaceae</taxon>
        <taxon>Myceligenerans</taxon>
    </lineage>
</organism>
<dbReference type="PRINTS" id="PR00081">
    <property type="entry name" value="GDHRDH"/>
</dbReference>
<evidence type="ECO:0000313" key="4">
    <source>
        <dbReference type="EMBL" id="MBL0885167.1"/>
    </source>
</evidence>
<dbReference type="InterPro" id="IPR020904">
    <property type="entry name" value="Sc_DH/Rdtase_CS"/>
</dbReference>
<name>A0ABS1LHW2_9MICO</name>
<dbReference type="Pfam" id="PF00106">
    <property type="entry name" value="adh_short"/>
    <property type="match status" value="1"/>
</dbReference>
<evidence type="ECO:0000256" key="2">
    <source>
        <dbReference type="ARBA" id="ARBA00023002"/>
    </source>
</evidence>
<dbReference type="PROSITE" id="PS00061">
    <property type="entry name" value="ADH_SHORT"/>
    <property type="match status" value="1"/>
</dbReference>
<comment type="similarity">
    <text evidence="1 3">Belongs to the short-chain dehydrogenases/reductases (SDR) family.</text>
</comment>
<evidence type="ECO:0000256" key="3">
    <source>
        <dbReference type="RuleBase" id="RU000363"/>
    </source>
</evidence>
<dbReference type="PANTHER" id="PTHR44196">
    <property type="entry name" value="DEHYDROGENASE/REDUCTASE SDR FAMILY MEMBER 7B"/>
    <property type="match status" value="1"/>
</dbReference>
<dbReference type="SUPFAM" id="SSF51735">
    <property type="entry name" value="NAD(P)-binding Rossmann-fold domains"/>
    <property type="match status" value="1"/>
</dbReference>
<dbReference type="RefSeq" id="WP_201845006.1">
    <property type="nucleotide sequence ID" value="NZ_JABBYC010000002.1"/>
</dbReference>
<dbReference type="PRINTS" id="PR00080">
    <property type="entry name" value="SDRFAMILY"/>
</dbReference>
<dbReference type="EMBL" id="JABBYC010000002">
    <property type="protein sequence ID" value="MBL0885167.1"/>
    <property type="molecule type" value="Genomic_DNA"/>
</dbReference>
<dbReference type="Gene3D" id="3.40.50.720">
    <property type="entry name" value="NAD(P)-binding Rossmann-like Domain"/>
    <property type="match status" value="1"/>
</dbReference>
<comment type="caution">
    <text evidence="4">The sequence shown here is derived from an EMBL/GenBank/DDBJ whole genome shotgun (WGS) entry which is preliminary data.</text>
</comment>
<reference evidence="4 5" key="1">
    <citation type="journal article" date="2021" name="Arch. Microbiol.">
        <title>Myceligenerans indicum sp. nov., an actinobacterium isolated from mangrove sediment of Sundarbans, India.</title>
        <authorList>
            <person name="Asha K."/>
            <person name="Bhadury P."/>
        </authorList>
    </citation>
    <scope>NUCLEOTIDE SEQUENCE [LARGE SCALE GENOMIC DNA]</scope>
    <source>
        <strain evidence="4 5">I2</strain>
    </source>
</reference>
<accession>A0ABS1LHW2</accession>
<dbReference type="Proteomes" id="UP000675409">
    <property type="component" value="Unassembled WGS sequence"/>
</dbReference>
<dbReference type="PANTHER" id="PTHR44196:SF1">
    <property type="entry name" value="DEHYDROGENASE_REDUCTASE SDR FAMILY MEMBER 7B"/>
    <property type="match status" value="1"/>
</dbReference>
<evidence type="ECO:0000313" key="5">
    <source>
        <dbReference type="Proteomes" id="UP000675409"/>
    </source>
</evidence>
<protein>
    <submittedName>
        <fullName evidence="4">SDR family NAD(P)-dependent oxidoreductase</fullName>
    </submittedName>
</protein>
<proteinExistence type="inferred from homology"/>
<dbReference type="InterPro" id="IPR002347">
    <property type="entry name" value="SDR_fam"/>
</dbReference>
<gene>
    <name evidence="4" type="ORF">HGK34_02530</name>
</gene>
<keyword evidence="2" id="KW-0560">Oxidoreductase</keyword>